<accession>A0A8J2KYN7</accession>
<organism evidence="1 2">
    <name type="scientific">Allacma fusca</name>
    <dbReference type="NCBI Taxonomy" id="39272"/>
    <lineage>
        <taxon>Eukaryota</taxon>
        <taxon>Metazoa</taxon>
        <taxon>Ecdysozoa</taxon>
        <taxon>Arthropoda</taxon>
        <taxon>Hexapoda</taxon>
        <taxon>Collembola</taxon>
        <taxon>Symphypleona</taxon>
        <taxon>Sminthuridae</taxon>
        <taxon>Allacma</taxon>
    </lineage>
</organism>
<dbReference type="EMBL" id="CAJVCH010276570">
    <property type="protein sequence ID" value="CAG7734800.1"/>
    <property type="molecule type" value="Genomic_DNA"/>
</dbReference>
<evidence type="ECO:0000313" key="1">
    <source>
        <dbReference type="EMBL" id="CAG7734800.1"/>
    </source>
</evidence>
<reference evidence="1" key="1">
    <citation type="submission" date="2021-06" db="EMBL/GenBank/DDBJ databases">
        <authorList>
            <person name="Hodson N. C."/>
            <person name="Mongue J. A."/>
            <person name="Jaron S. K."/>
        </authorList>
    </citation>
    <scope>NUCLEOTIDE SEQUENCE</scope>
</reference>
<gene>
    <name evidence="1" type="ORF">AFUS01_LOCUS23170</name>
</gene>
<proteinExistence type="predicted"/>
<comment type="caution">
    <text evidence="1">The sequence shown here is derived from an EMBL/GenBank/DDBJ whole genome shotgun (WGS) entry which is preliminary data.</text>
</comment>
<name>A0A8J2KYN7_9HEXA</name>
<dbReference type="Proteomes" id="UP000708208">
    <property type="component" value="Unassembled WGS sequence"/>
</dbReference>
<feature type="non-terminal residue" evidence="1">
    <location>
        <position position="1"/>
    </location>
</feature>
<keyword evidence="2" id="KW-1185">Reference proteome</keyword>
<dbReference type="AlphaFoldDB" id="A0A8J2KYN7"/>
<sequence length="239" mass="27107">MLVSEKGETYLTNTSTCPFGSYFYRDAHPIQCICSKGLWVFYENACGRPTFMHGTEERSCVTIDFGVKKSLLISEDLDPTLTVLHPKDGIIMKLYQNSINYPFQMLDGELIVASGEWSLEMRSGKTFCIGVDDSFCIYESDSLQAETVDFAVKGCHAHSSDAAASIRLKHLRCAEFLRGSTNETRQCPNDHAHRTRRQSPNYEVQGRAMIPAMQAMNPEFNLSYWDIENRWNYSIPPAD</sequence>
<evidence type="ECO:0000313" key="2">
    <source>
        <dbReference type="Proteomes" id="UP000708208"/>
    </source>
</evidence>
<protein>
    <submittedName>
        <fullName evidence="1">Uncharacterized protein</fullName>
    </submittedName>
</protein>